<dbReference type="InterPro" id="IPR042100">
    <property type="entry name" value="Bug_dom1"/>
</dbReference>
<organism evidence="3 4">
    <name type="scientific">Bordetella bronchialis</name>
    <dbReference type="NCBI Taxonomy" id="463025"/>
    <lineage>
        <taxon>Bacteria</taxon>
        <taxon>Pseudomonadati</taxon>
        <taxon>Pseudomonadota</taxon>
        <taxon>Betaproteobacteria</taxon>
        <taxon>Burkholderiales</taxon>
        <taxon>Alcaligenaceae</taxon>
        <taxon>Bordetella</taxon>
    </lineage>
</organism>
<dbReference type="Gene3D" id="3.40.190.150">
    <property type="entry name" value="Bordetella uptake gene, domain 1"/>
    <property type="match status" value="1"/>
</dbReference>
<feature type="signal peptide" evidence="2">
    <location>
        <begin position="1"/>
        <end position="27"/>
    </location>
</feature>
<evidence type="ECO:0000256" key="1">
    <source>
        <dbReference type="ARBA" id="ARBA00006987"/>
    </source>
</evidence>
<dbReference type="EMBL" id="CP016171">
    <property type="protein sequence ID" value="ANN72426.1"/>
    <property type="molecule type" value="Genomic_DNA"/>
</dbReference>
<feature type="chain" id="PRO_5008258461" evidence="2">
    <location>
        <begin position="28"/>
        <end position="335"/>
    </location>
</feature>
<gene>
    <name evidence="3" type="ORF">BAU08_14675</name>
</gene>
<dbReference type="PANTHER" id="PTHR42928:SF5">
    <property type="entry name" value="BLR1237 PROTEIN"/>
    <property type="match status" value="1"/>
</dbReference>
<keyword evidence="2" id="KW-0732">Signal</keyword>
<dbReference type="Pfam" id="PF03401">
    <property type="entry name" value="TctC"/>
    <property type="match status" value="1"/>
</dbReference>
<dbReference type="PIRSF" id="PIRSF017082">
    <property type="entry name" value="YflP"/>
    <property type="match status" value="1"/>
</dbReference>
<protein>
    <submittedName>
        <fullName evidence="3">Twin-arginine translocation pathway signal protein</fullName>
    </submittedName>
</protein>
<comment type="similarity">
    <text evidence="1">Belongs to the UPF0065 (bug) family.</text>
</comment>
<proteinExistence type="inferred from homology"/>
<accession>A0A193FZ10</accession>
<dbReference type="SUPFAM" id="SSF53850">
    <property type="entry name" value="Periplasmic binding protein-like II"/>
    <property type="match status" value="1"/>
</dbReference>
<dbReference type="PROSITE" id="PS51318">
    <property type="entry name" value="TAT"/>
    <property type="match status" value="1"/>
</dbReference>
<name>A0A193FZ10_9BORD</name>
<dbReference type="Proteomes" id="UP000092213">
    <property type="component" value="Chromosome"/>
</dbReference>
<evidence type="ECO:0000313" key="3">
    <source>
        <dbReference type="EMBL" id="ANN72426.1"/>
    </source>
</evidence>
<evidence type="ECO:0000256" key="2">
    <source>
        <dbReference type="SAM" id="SignalP"/>
    </source>
</evidence>
<dbReference type="AlphaFoldDB" id="A0A193FZ10"/>
<sequence length="335" mass="34465">MDFSRRGFVARGAALAVAGAAPWIARAQEGAQAQGPAYPDKPVRLFVPYPPGAATDTLGRFAAETYAKAYGQSFIVENRSGGGTVIGTRAVATAPADGYTIGMVDTAFVINPGLLGGRLQYDTVKDFAPISLMATAPFVMVVHPSVKAADMAAFVALAKAEPGVLSFGSAGVGSAPHLAGEQLRQQAGIKVVHVPYRGGGTVFTDLLGGQIQFAFATVPTLLEHIRAGRLRAIAVTSPTRVAALPDVPTMAEAGYPNVDTAPLFGLVAPAGVPAPIVDKLGATISAAARQGALHDKLVSLGFVPVGSTPAEFAARIDTDIAKWKGVIQRGDIKPE</sequence>
<dbReference type="InterPro" id="IPR006311">
    <property type="entry name" value="TAT_signal"/>
</dbReference>
<dbReference type="Gene3D" id="3.40.190.10">
    <property type="entry name" value="Periplasmic binding protein-like II"/>
    <property type="match status" value="1"/>
</dbReference>
<reference evidence="3 4" key="1">
    <citation type="submission" date="2016-06" db="EMBL/GenBank/DDBJ databases">
        <title>Complete genome sequences of Bordetella bronchialis and Bordetella flabilis.</title>
        <authorList>
            <person name="LiPuma J.J."/>
            <person name="Spilker T."/>
        </authorList>
    </citation>
    <scope>NUCLEOTIDE SEQUENCE [LARGE SCALE GENOMIC DNA]</scope>
    <source>
        <strain evidence="3 4">AU17976</strain>
    </source>
</reference>
<dbReference type="InterPro" id="IPR005064">
    <property type="entry name" value="BUG"/>
</dbReference>
<dbReference type="RefSeq" id="WP_066670086.1">
    <property type="nucleotide sequence ID" value="NZ_CP016171.1"/>
</dbReference>
<dbReference type="STRING" id="463025.BAU08_14675"/>
<dbReference type="CDD" id="cd13578">
    <property type="entry name" value="PBP2_Bug27"/>
    <property type="match status" value="1"/>
</dbReference>
<dbReference type="PANTHER" id="PTHR42928">
    <property type="entry name" value="TRICARBOXYLATE-BINDING PROTEIN"/>
    <property type="match status" value="1"/>
</dbReference>
<evidence type="ECO:0000313" key="4">
    <source>
        <dbReference type="Proteomes" id="UP000092213"/>
    </source>
</evidence>